<feature type="domain" description="Enoyl reductase (ER)" evidence="1">
    <location>
        <begin position="9"/>
        <end position="294"/>
    </location>
</feature>
<evidence type="ECO:0000313" key="2">
    <source>
        <dbReference type="EMBL" id="MFC6016023.1"/>
    </source>
</evidence>
<dbReference type="PANTHER" id="PTHR43482">
    <property type="entry name" value="PROTEIN AST1-RELATED"/>
    <property type="match status" value="1"/>
</dbReference>
<reference evidence="3" key="1">
    <citation type="journal article" date="2019" name="Int. J. Syst. Evol. Microbiol.">
        <title>The Global Catalogue of Microorganisms (GCM) 10K type strain sequencing project: providing services to taxonomists for standard genome sequencing and annotation.</title>
        <authorList>
            <consortium name="The Broad Institute Genomics Platform"/>
            <consortium name="The Broad Institute Genome Sequencing Center for Infectious Disease"/>
            <person name="Wu L."/>
            <person name="Ma J."/>
        </authorList>
    </citation>
    <scope>NUCLEOTIDE SEQUENCE [LARGE SCALE GENOMIC DNA]</scope>
    <source>
        <strain evidence="3">ZS-35-S2</strain>
    </source>
</reference>
<protein>
    <submittedName>
        <fullName evidence="2">Zinc-binding dehydrogenase</fullName>
    </submittedName>
</protein>
<dbReference type="SUPFAM" id="SSF51735">
    <property type="entry name" value="NAD(P)-binding Rossmann-fold domains"/>
    <property type="match status" value="1"/>
</dbReference>
<proteinExistence type="predicted"/>
<dbReference type="EMBL" id="JBHSPR010000007">
    <property type="protein sequence ID" value="MFC6016023.1"/>
    <property type="molecule type" value="Genomic_DNA"/>
</dbReference>
<dbReference type="RefSeq" id="WP_377418978.1">
    <property type="nucleotide sequence ID" value="NZ_JBHSPR010000007.1"/>
</dbReference>
<keyword evidence="3" id="KW-1185">Reference proteome</keyword>
<dbReference type="SUPFAM" id="SSF50129">
    <property type="entry name" value="GroES-like"/>
    <property type="match status" value="1"/>
</dbReference>
<dbReference type="Pfam" id="PF13602">
    <property type="entry name" value="ADH_zinc_N_2"/>
    <property type="match status" value="1"/>
</dbReference>
<dbReference type="InterPro" id="IPR036291">
    <property type="entry name" value="NAD(P)-bd_dom_sf"/>
</dbReference>
<comment type="caution">
    <text evidence="2">The sequence shown here is derived from an EMBL/GenBank/DDBJ whole genome shotgun (WGS) entry which is preliminary data.</text>
</comment>
<name>A0ABW1K5K1_9ACTN</name>
<dbReference type="SMART" id="SM00829">
    <property type="entry name" value="PKS_ER"/>
    <property type="match status" value="1"/>
</dbReference>
<accession>A0ABW1K5K1</accession>
<evidence type="ECO:0000313" key="3">
    <source>
        <dbReference type="Proteomes" id="UP001596203"/>
    </source>
</evidence>
<dbReference type="Proteomes" id="UP001596203">
    <property type="component" value="Unassembled WGS sequence"/>
</dbReference>
<dbReference type="InterPro" id="IPR020843">
    <property type="entry name" value="ER"/>
</dbReference>
<dbReference type="InterPro" id="IPR011032">
    <property type="entry name" value="GroES-like_sf"/>
</dbReference>
<evidence type="ECO:0000259" key="1">
    <source>
        <dbReference type="SMART" id="SM00829"/>
    </source>
</evidence>
<dbReference type="Gene3D" id="3.90.180.10">
    <property type="entry name" value="Medium-chain alcohol dehydrogenases, catalytic domain"/>
    <property type="match status" value="1"/>
</dbReference>
<dbReference type="PANTHER" id="PTHR43482:SF1">
    <property type="entry name" value="PROTEIN AST1-RELATED"/>
    <property type="match status" value="1"/>
</dbReference>
<sequence>MRALITRAGADTPVLTDVEPAPLGPTGLRIRISAAAVNPIDVFLATERGRAVFGLRGGTGLGSDLTGTVIEAGAQVDGFAIGDRVAALDRDPAAPSRAHAESIVVAAADAARVPVGLDPLATASIPLNALAARQGLDLLGPPEGRSLLVTGAAGAVGGYAVALAARAGWRVTGLARARDVDFVSNAGADQVVNELPGPAYDVVLDAAALQNDAIPAVRDGGVYVGYPGQSAESVRRIQIKSVVTQPDGAALGELLQLAADGLLELRIAGTVSLTDAAAAYAKVASGGQRGRWLLIP</sequence>
<gene>
    <name evidence="2" type="ORF">ACFP2T_07430</name>
</gene>
<dbReference type="Pfam" id="PF08240">
    <property type="entry name" value="ADH_N"/>
    <property type="match status" value="1"/>
</dbReference>
<dbReference type="Gene3D" id="3.40.50.720">
    <property type="entry name" value="NAD(P)-binding Rossmann-like Domain"/>
    <property type="match status" value="1"/>
</dbReference>
<dbReference type="InterPro" id="IPR013154">
    <property type="entry name" value="ADH-like_N"/>
</dbReference>
<dbReference type="InterPro" id="IPR052585">
    <property type="entry name" value="Lipid_raft_assoc_Zn_ADH"/>
</dbReference>
<organism evidence="2 3">
    <name type="scientific">Plantactinospora solaniradicis</name>
    <dbReference type="NCBI Taxonomy" id="1723736"/>
    <lineage>
        <taxon>Bacteria</taxon>
        <taxon>Bacillati</taxon>
        <taxon>Actinomycetota</taxon>
        <taxon>Actinomycetes</taxon>
        <taxon>Micromonosporales</taxon>
        <taxon>Micromonosporaceae</taxon>
        <taxon>Plantactinospora</taxon>
    </lineage>
</organism>